<reference evidence="1 2" key="1">
    <citation type="submission" date="2016-10" db="EMBL/GenBank/DDBJ databases">
        <title>Draft Genome sequence of Roseomonas sp. strain M3.</title>
        <authorList>
            <person name="Subhash Y."/>
            <person name="Lee S."/>
        </authorList>
    </citation>
    <scope>NUCLEOTIDE SEQUENCE [LARGE SCALE GENOMIC DNA]</scope>
    <source>
        <strain evidence="1 2">M3</strain>
    </source>
</reference>
<protein>
    <submittedName>
        <fullName evidence="1">Uncharacterized protein</fullName>
    </submittedName>
</protein>
<name>A0A1V2GTF7_9PROT</name>
<dbReference type="RefSeq" id="WP_076960721.1">
    <property type="nucleotide sequence ID" value="NZ_MLCO01000582.1"/>
</dbReference>
<comment type="caution">
    <text evidence="1">The sequence shown here is derived from an EMBL/GenBank/DDBJ whole genome shotgun (WGS) entry which is preliminary data.</text>
</comment>
<evidence type="ECO:0000313" key="2">
    <source>
        <dbReference type="Proteomes" id="UP000188879"/>
    </source>
</evidence>
<accession>A0A1V2GTF7</accession>
<dbReference type="OrthoDB" id="9973015at2"/>
<organism evidence="1 2">
    <name type="scientific">Teichococcus deserti</name>
    <dbReference type="NCBI Taxonomy" id="1817963"/>
    <lineage>
        <taxon>Bacteria</taxon>
        <taxon>Pseudomonadati</taxon>
        <taxon>Pseudomonadota</taxon>
        <taxon>Alphaproteobacteria</taxon>
        <taxon>Acetobacterales</taxon>
        <taxon>Roseomonadaceae</taxon>
        <taxon>Roseomonas</taxon>
    </lineage>
</organism>
<dbReference type="AlphaFoldDB" id="A0A1V2GTF7"/>
<gene>
    <name evidence="1" type="ORF">BKE38_29810</name>
</gene>
<proteinExistence type="predicted"/>
<dbReference type="Proteomes" id="UP000188879">
    <property type="component" value="Unassembled WGS sequence"/>
</dbReference>
<dbReference type="EMBL" id="MLCO01000582">
    <property type="protein sequence ID" value="ONG41976.1"/>
    <property type="molecule type" value="Genomic_DNA"/>
</dbReference>
<sequence length="80" mass="8114">MTPEQLAAIAAANAEQVKRAQQAAPQPPGTLQALGDGAVQLETADRLVQLAGDVGELVLDGLRATGSCVSAVCDLFPSLD</sequence>
<evidence type="ECO:0000313" key="1">
    <source>
        <dbReference type="EMBL" id="ONG41976.1"/>
    </source>
</evidence>
<keyword evidence="2" id="KW-1185">Reference proteome</keyword>